<feature type="compositionally biased region" description="Low complexity" evidence="1">
    <location>
        <begin position="65"/>
        <end position="80"/>
    </location>
</feature>
<feature type="compositionally biased region" description="Low complexity" evidence="1">
    <location>
        <begin position="202"/>
        <end position="214"/>
    </location>
</feature>
<evidence type="ECO:0008006" key="5">
    <source>
        <dbReference type="Google" id="ProtNLM"/>
    </source>
</evidence>
<feature type="compositionally biased region" description="Basic and acidic residues" evidence="1">
    <location>
        <begin position="92"/>
        <end position="135"/>
    </location>
</feature>
<dbReference type="SUPFAM" id="SSF53474">
    <property type="entry name" value="alpha/beta-Hydrolases"/>
    <property type="match status" value="1"/>
</dbReference>
<feature type="compositionally biased region" description="Low complexity" evidence="1">
    <location>
        <begin position="43"/>
        <end position="52"/>
    </location>
</feature>
<keyword evidence="2" id="KW-0732">Signal</keyword>
<evidence type="ECO:0000313" key="4">
    <source>
        <dbReference type="Proteomes" id="UP000053707"/>
    </source>
</evidence>
<organism evidence="3 4">
    <name type="scientific">Mycobacterium lehmannii</name>
    <dbReference type="NCBI Taxonomy" id="2048550"/>
    <lineage>
        <taxon>Bacteria</taxon>
        <taxon>Bacillati</taxon>
        <taxon>Actinomycetota</taxon>
        <taxon>Actinomycetes</taxon>
        <taxon>Mycobacteriales</taxon>
        <taxon>Mycobacteriaceae</taxon>
        <taxon>Mycobacterium</taxon>
    </lineage>
</organism>
<accession>A0A101A000</accession>
<feature type="signal peptide" evidence="2">
    <location>
        <begin position="1"/>
        <end position="31"/>
    </location>
</feature>
<dbReference type="InterPro" id="IPR029058">
    <property type="entry name" value="AB_hydrolase_fold"/>
</dbReference>
<proteinExistence type="predicted"/>
<dbReference type="Gene3D" id="3.40.50.1820">
    <property type="entry name" value="alpha/beta hydrolase"/>
    <property type="match status" value="1"/>
</dbReference>
<dbReference type="Proteomes" id="UP000053707">
    <property type="component" value="Unassembled WGS sequence"/>
</dbReference>
<evidence type="ECO:0000256" key="2">
    <source>
        <dbReference type="SAM" id="SignalP"/>
    </source>
</evidence>
<sequence length="658" mass="67814">MVDRFLVWLRAGVVTAGLSAAILAAAGAAMADDGSSSDGGGSTSSESSNSADSAKDSAVGEPRGSAASSRASNATTARTTGDAPRTRVGAKVPDDTRDAKSSDATDKADRSDDKKKPAVTPKDADTATDEAKDAETAAPPAAGETSATDAVVEQPVVEQPVVEQPVVEQPTTDVELIEEAVAKSGSDRDHTDQQATAVASPNAATVNREATTARTEADAAGKKDALVAGTDHTVDPAAAEERTAVVLEQPAATVVEDTKELGVQAVAFASAPPAVTTATAPQIPLILRVIGTIVFDLYAVATRLLGGPPILPPNSTVTVRSSTLRIDCACAEGEGEEVPADWYIPETAEGAPPPDRLVYLQHGFLASAPWYSHTAAALAERTNSIVVAPSISSNFFALDGCWLGGAPMHEAMAGLFDDENTALRESARAAGYSGPIPDRVVLMGHSLGGGAVSGMAGYMVDKQTVDRLAGVVLLDGVALGDPAVMTESLRKVPHDIPIYQLAAPVYMWNNFGAGLDATLAARPGQFVGVTLVNGSHVDAMRGGNPLIQFAQELVAGFSRPENSAAAQMLMVGWVNDMFDPDGAKEGVYLQPGEQYSFDTPAGRATVVALPNTLTKPFLLNFLEPFMPLADGLFSLNPVCARESVGSTGVGHCSNTIAA</sequence>
<evidence type="ECO:0000256" key="1">
    <source>
        <dbReference type="SAM" id="MobiDB-lite"/>
    </source>
</evidence>
<name>A0A101A000_9MYCO</name>
<keyword evidence="4" id="KW-1185">Reference proteome</keyword>
<protein>
    <recommendedName>
        <fullName evidence="5">AB hydrolase-1 domain-containing protein</fullName>
    </recommendedName>
</protein>
<dbReference type="AlphaFoldDB" id="A0A101A000"/>
<reference evidence="3 4" key="1">
    <citation type="submission" date="2016-01" db="EMBL/GenBank/DDBJ databases">
        <authorList>
            <consortium name="TB Trials Study Group"/>
            <person name="Sutton G."/>
            <person name="Brinkac L."/>
            <person name="Sanka R."/>
            <person name="Adams M."/>
            <person name="Lau E.L."/>
            <person name="Macaden R."/>
            <person name="Grewal H.M.S."/>
        </authorList>
    </citation>
    <scope>NUCLEOTIDE SEQUENCE [LARGE SCALE GENOMIC DNA]</scope>
    <source>
        <strain evidence="3 4">IS-1744</strain>
    </source>
</reference>
<feature type="region of interest" description="Disordered" evidence="1">
    <location>
        <begin position="31"/>
        <end position="149"/>
    </location>
</feature>
<gene>
    <name evidence="3" type="ORF">AU192_08840</name>
</gene>
<feature type="region of interest" description="Disordered" evidence="1">
    <location>
        <begin position="182"/>
        <end position="222"/>
    </location>
</feature>
<comment type="caution">
    <text evidence="3">The sequence shown here is derived from an EMBL/GenBank/DDBJ whole genome shotgun (WGS) entry which is preliminary data.</text>
</comment>
<evidence type="ECO:0000313" key="3">
    <source>
        <dbReference type="EMBL" id="KUI06517.1"/>
    </source>
</evidence>
<feature type="chain" id="PRO_5007092403" description="AB hydrolase-1 domain-containing protein" evidence="2">
    <location>
        <begin position="32"/>
        <end position="658"/>
    </location>
</feature>
<dbReference type="RefSeq" id="WP_064400154.1">
    <property type="nucleotide sequence ID" value="NZ_LQIR01000069.1"/>
</dbReference>
<dbReference type="EMBL" id="LQIR01000069">
    <property type="protein sequence ID" value="KUI06517.1"/>
    <property type="molecule type" value="Genomic_DNA"/>
</dbReference>